<protein>
    <submittedName>
        <fullName evidence="6">LysR family transcriptional regulator</fullName>
    </submittedName>
</protein>
<evidence type="ECO:0000256" key="4">
    <source>
        <dbReference type="ARBA" id="ARBA00023163"/>
    </source>
</evidence>
<dbReference type="GO" id="GO:0003700">
    <property type="term" value="F:DNA-binding transcription factor activity"/>
    <property type="evidence" value="ECO:0007669"/>
    <property type="project" value="InterPro"/>
</dbReference>
<dbReference type="FunFam" id="1.10.10.10:FF:000001">
    <property type="entry name" value="LysR family transcriptional regulator"/>
    <property type="match status" value="1"/>
</dbReference>
<keyword evidence="3" id="KW-0238">DNA-binding</keyword>
<dbReference type="InterPro" id="IPR005119">
    <property type="entry name" value="LysR_subst-bd"/>
</dbReference>
<dbReference type="PANTHER" id="PTHR30537">
    <property type="entry name" value="HTH-TYPE TRANSCRIPTIONAL REGULATOR"/>
    <property type="match status" value="1"/>
</dbReference>
<dbReference type="PROSITE" id="PS50931">
    <property type="entry name" value="HTH_LYSR"/>
    <property type="match status" value="1"/>
</dbReference>
<evidence type="ECO:0000256" key="3">
    <source>
        <dbReference type="ARBA" id="ARBA00023125"/>
    </source>
</evidence>
<organism evidence="6 7">
    <name type="scientific">Pandoraea iniqua</name>
    <dbReference type="NCBI Taxonomy" id="2508288"/>
    <lineage>
        <taxon>Bacteria</taxon>
        <taxon>Pseudomonadati</taxon>
        <taxon>Pseudomonadota</taxon>
        <taxon>Betaproteobacteria</taxon>
        <taxon>Burkholderiales</taxon>
        <taxon>Burkholderiaceae</taxon>
        <taxon>Pandoraea</taxon>
    </lineage>
</organism>
<dbReference type="SUPFAM" id="SSF53850">
    <property type="entry name" value="Periplasmic binding protein-like II"/>
    <property type="match status" value="1"/>
</dbReference>
<gene>
    <name evidence="6" type="ORF">PIN31115_02916</name>
</gene>
<evidence type="ECO:0000256" key="1">
    <source>
        <dbReference type="ARBA" id="ARBA00009437"/>
    </source>
</evidence>
<dbReference type="SUPFAM" id="SSF46785">
    <property type="entry name" value="Winged helix' DNA-binding domain"/>
    <property type="match status" value="1"/>
</dbReference>
<evidence type="ECO:0000313" key="7">
    <source>
        <dbReference type="Proteomes" id="UP000333828"/>
    </source>
</evidence>
<reference evidence="6 7" key="1">
    <citation type="submission" date="2019-08" db="EMBL/GenBank/DDBJ databases">
        <authorList>
            <person name="Peeters C."/>
        </authorList>
    </citation>
    <scope>NUCLEOTIDE SEQUENCE [LARGE SCALE GENOMIC DNA]</scope>
    <source>
        <strain evidence="6 7">LMG 31115</strain>
    </source>
</reference>
<keyword evidence="4" id="KW-0804">Transcription</keyword>
<dbReference type="Gene3D" id="3.40.190.290">
    <property type="match status" value="1"/>
</dbReference>
<accession>A0A5E4VWJ6</accession>
<dbReference type="AlphaFoldDB" id="A0A5E4VWJ6"/>
<dbReference type="InterPro" id="IPR058163">
    <property type="entry name" value="LysR-type_TF_proteobact-type"/>
</dbReference>
<comment type="similarity">
    <text evidence="1">Belongs to the LysR transcriptional regulatory family.</text>
</comment>
<dbReference type="EMBL" id="CABPSI010000003">
    <property type="protein sequence ID" value="VVE16768.1"/>
    <property type="molecule type" value="Genomic_DNA"/>
</dbReference>
<feature type="domain" description="HTH lysR-type" evidence="5">
    <location>
        <begin position="3"/>
        <end position="60"/>
    </location>
</feature>
<dbReference type="GO" id="GO:0006351">
    <property type="term" value="P:DNA-templated transcription"/>
    <property type="evidence" value="ECO:0007669"/>
    <property type="project" value="TreeGrafter"/>
</dbReference>
<dbReference type="Pfam" id="PF03466">
    <property type="entry name" value="LysR_substrate"/>
    <property type="match status" value="1"/>
</dbReference>
<name>A0A5E4VWJ6_9BURK</name>
<dbReference type="Gene3D" id="1.10.10.10">
    <property type="entry name" value="Winged helix-like DNA-binding domain superfamily/Winged helix DNA-binding domain"/>
    <property type="match status" value="1"/>
</dbReference>
<evidence type="ECO:0000313" key="6">
    <source>
        <dbReference type="EMBL" id="VVE16768.1"/>
    </source>
</evidence>
<dbReference type="Proteomes" id="UP000333828">
    <property type="component" value="Unassembled WGS sequence"/>
</dbReference>
<dbReference type="InterPro" id="IPR000847">
    <property type="entry name" value="LysR_HTH_N"/>
</dbReference>
<dbReference type="PRINTS" id="PR00039">
    <property type="entry name" value="HTHLYSR"/>
</dbReference>
<dbReference type="PANTHER" id="PTHR30537:SF5">
    <property type="entry name" value="HTH-TYPE TRANSCRIPTIONAL ACTIVATOR TTDR-RELATED"/>
    <property type="match status" value="1"/>
</dbReference>
<sequence>MSINLDGVAVFVQVIEAGSFTLAAERLNLTRSAVGKVITRLEDRLGARLLHRTTRSQTLTEAGQAYYDRCVRALAELEAGEAELESGHSAPRGQLRVSAPIAFGHHCVAPVLFELARQHPELQIDISFTDRAVDLVEENIDLAVRIGELRDSTSLAARRLGIQDVSIGGSPAYLAKHGSPVEIDDFTGHAGIMYSRGGVVSTWRMHDAQGVEHELQVKPQVSLDDVQAIAGAGVAGLGLVQLPCWLMARYVATGELVALRERCGVRPLAIHAVWPKTPYMPLKTRCAIDALVANLPRVDLD</sequence>
<dbReference type="RefSeq" id="WP_150684639.1">
    <property type="nucleotide sequence ID" value="NZ_CABPSF010000004.1"/>
</dbReference>
<evidence type="ECO:0000259" key="5">
    <source>
        <dbReference type="PROSITE" id="PS50931"/>
    </source>
</evidence>
<dbReference type="InterPro" id="IPR036388">
    <property type="entry name" value="WH-like_DNA-bd_sf"/>
</dbReference>
<dbReference type="InterPro" id="IPR036390">
    <property type="entry name" value="WH_DNA-bd_sf"/>
</dbReference>
<keyword evidence="2" id="KW-0805">Transcription regulation</keyword>
<dbReference type="Pfam" id="PF00126">
    <property type="entry name" value="HTH_1"/>
    <property type="match status" value="1"/>
</dbReference>
<dbReference type="CDD" id="cd08475">
    <property type="entry name" value="PBP2_CrgA_like_6"/>
    <property type="match status" value="1"/>
</dbReference>
<evidence type="ECO:0000256" key="2">
    <source>
        <dbReference type="ARBA" id="ARBA00023015"/>
    </source>
</evidence>
<keyword evidence="7" id="KW-1185">Reference proteome</keyword>
<proteinExistence type="inferred from homology"/>
<dbReference type="GO" id="GO:0043565">
    <property type="term" value="F:sequence-specific DNA binding"/>
    <property type="evidence" value="ECO:0007669"/>
    <property type="project" value="TreeGrafter"/>
</dbReference>